<proteinExistence type="inferred from homology"/>
<organism evidence="5">
    <name type="scientific">Oryza sativa subsp. japonica</name>
    <name type="common">Rice</name>
    <dbReference type="NCBI Taxonomy" id="39947"/>
    <lineage>
        <taxon>Eukaryota</taxon>
        <taxon>Viridiplantae</taxon>
        <taxon>Streptophyta</taxon>
        <taxon>Embryophyta</taxon>
        <taxon>Tracheophyta</taxon>
        <taxon>Spermatophyta</taxon>
        <taxon>Magnoliopsida</taxon>
        <taxon>Liliopsida</taxon>
        <taxon>Poales</taxon>
        <taxon>Poaceae</taxon>
        <taxon>BOP clade</taxon>
        <taxon>Oryzoideae</taxon>
        <taxon>Oryzeae</taxon>
        <taxon>Oryzinae</taxon>
        <taxon>Oryza</taxon>
        <taxon>Oryza sativa</taxon>
    </lineage>
</organism>
<dbReference type="Pfam" id="PF00069">
    <property type="entry name" value="Pkinase"/>
    <property type="match status" value="1"/>
</dbReference>
<dbReference type="InterPro" id="IPR000719">
    <property type="entry name" value="Prot_kinase_dom"/>
</dbReference>
<dbReference type="InterPro" id="IPR011009">
    <property type="entry name" value="Kinase-like_dom_sf"/>
</dbReference>
<reference evidence="5" key="1">
    <citation type="journal article" date="2003" name="Science">
        <title>In-depth view of structure, activity, and evolution of rice chromosome 10.</title>
        <authorList>
            <consortium name="Rice Chromosome 10 Sequencing Consortium"/>
        </authorList>
    </citation>
    <scope>NUCLEOTIDE SEQUENCE [LARGE SCALE GENOMIC DNA]</scope>
</reference>
<keyword evidence="5" id="KW-0808">Transferase</keyword>
<dbReference type="PANTHER" id="PTHR45832:SF22">
    <property type="entry name" value="SERINE_THREONINE-PROTEIN KINASE SAMKA-RELATED"/>
    <property type="match status" value="1"/>
</dbReference>
<protein>
    <submittedName>
        <fullName evidence="5">Protein kinase domain containing protein</fullName>
    </submittedName>
</protein>
<sequence length="407" mass="46687">MEHKLGCWQDLNKKGIGSKKCRRDLYGAKLRDWRKITHGWEELNLKENYKDKLWWNLSKDGKFTVKSFYNALKMKQELFGFWIKNADKFTKNLIVVGIAAVIWSIWKCRNKACLEKKLQNDPTNLIHMACNWVDAWAVNRKRSALEQDDATIGGDKKRLRLGSIYDYRKLAVLGEGRDGVVFKAEHLRTGDMVAIKWVRAAADHRAFIREVGCLAACRSHRNIVEVRDVVEDANTRDMFIVMDFVGGRTLHLDLWMTHPDPEEKARLVMRDLVAAAGALRAAGVMHRNIKPDNVLVTYGGGLKLCDFVRSSQRPRTLFFCSKEDFAGRSHNNAANENQFSLMAVLACNKRKSFSLARTWLSSTKRTLAVSSATSENPFSVNKLKSFFIVYHSTKCDYHIYIYVIVLN</sequence>
<reference evidence="5" key="3">
    <citation type="submission" date="2006-07" db="EMBL/GenBank/DDBJ databases">
        <authorList>
            <person name="Buell R."/>
        </authorList>
    </citation>
    <scope>NUCLEOTIDE SEQUENCE</scope>
</reference>
<dbReference type="InterPro" id="IPR051931">
    <property type="entry name" value="PAK3-like"/>
</dbReference>
<evidence type="ECO:0000259" key="4">
    <source>
        <dbReference type="PROSITE" id="PS50011"/>
    </source>
</evidence>
<name>Q33BB6_ORYSJ</name>
<comment type="similarity">
    <text evidence="1">Belongs to the protein kinase superfamily. STE Ser/Thr protein kinase family. STE20 subfamily.</text>
</comment>
<evidence type="ECO:0000313" key="5">
    <source>
        <dbReference type="EMBL" id="ABB46655.1"/>
    </source>
</evidence>
<evidence type="ECO:0000256" key="3">
    <source>
        <dbReference type="ARBA" id="ARBA00022840"/>
    </source>
</evidence>
<dbReference type="PROSITE" id="PS50011">
    <property type="entry name" value="PROTEIN_KINASE_DOM"/>
    <property type="match status" value="1"/>
</dbReference>
<dbReference type="GO" id="GO:0005524">
    <property type="term" value="F:ATP binding"/>
    <property type="evidence" value="ECO:0007669"/>
    <property type="project" value="UniProtKB-KW"/>
</dbReference>
<evidence type="ECO:0000256" key="2">
    <source>
        <dbReference type="ARBA" id="ARBA00022741"/>
    </source>
</evidence>
<dbReference type="AlphaFoldDB" id="Q33BB6"/>
<keyword evidence="5" id="KW-0418">Kinase</keyword>
<keyword evidence="3" id="KW-0067">ATP-binding</keyword>
<dbReference type="SUPFAM" id="SSF56112">
    <property type="entry name" value="Protein kinase-like (PK-like)"/>
    <property type="match status" value="1"/>
</dbReference>
<keyword evidence="2" id="KW-0547">Nucleotide-binding</keyword>
<evidence type="ECO:0000256" key="1">
    <source>
        <dbReference type="ARBA" id="ARBA00008874"/>
    </source>
</evidence>
<dbReference type="EMBL" id="DP000086">
    <property type="protein sequence ID" value="ABB46655.1"/>
    <property type="molecule type" value="Genomic_DNA"/>
</dbReference>
<feature type="domain" description="Protein kinase" evidence="4">
    <location>
        <begin position="167"/>
        <end position="407"/>
    </location>
</feature>
<reference evidence="5" key="2">
    <citation type="submission" date="2003-05" db="EMBL/GenBank/DDBJ databases">
        <authorList>
            <person name="Buell C.R."/>
            <person name="Wing R.A."/>
            <person name="McCombie W.R."/>
            <person name="Messing J."/>
            <person name="Yuan Q."/>
            <person name="Ouyang S."/>
        </authorList>
    </citation>
    <scope>NUCLEOTIDE SEQUENCE</scope>
</reference>
<gene>
    <name evidence="5" type="ordered locus">LOC_Os10g03490</name>
</gene>
<dbReference type="Gene3D" id="1.10.510.10">
    <property type="entry name" value="Transferase(Phosphotransferase) domain 1"/>
    <property type="match status" value="1"/>
</dbReference>
<dbReference type="PANTHER" id="PTHR45832">
    <property type="entry name" value="SERINE/THREONINE-PROTEIN KINASE SAMKA-RELATED-RELATED"/>
    <property type="match status" value="1"/>
</dbReference>
<accession>Q33BB6</accession>
<dbReference type="GO" id="GO:0004672">
    <property type="term" value="F:protein kinase activity"/>
    <property type="evidence" value="ECO:0007669"/>
    <property type="project" value="InterPro"/>
</dbReference>